<evidence type="ECO:0000313" key="6">
    <source>
        <dbReference type="Proteomes" id="UP000009046"/>
    </source>
</evidence>
<dbReference type="VEuPathDB" id="VectorBase:PHUM334280"/>
<sequence length="1433" mass="164175">MEDLKAIDEDIEKLRKQIEERDKIISALREAAEEKDKKLEDLIMEYTKMKNNDYGNKLDLESTTDSTNHRGNLSSPSSPPLCNGELCWTDNFVNANYHEPVYAQLLNDHRALQKTYNELRSKLESKGKELERLEEETRNATSQNDNKNLQENHENAINLIMAEQIRILKEREGQLIAEAEELREQRDLMEFRILELEECRKEFLDKEVIREEKHSNEKMVWPLERDLEDISDSGVMSLPTSEDLTSDSELGDAIRNYSPLGAVTNLGLLSPEATNSDSYLPDVKYKKSLKSVECLQESGIFEDSDPISPTDGSGGGGGGIGGGGGGGDAIILTKQTKGCQTESVLDKTLLEFIDSSCELLNSNKNNNSNKHCQQQQQQKCSDDLSTEISKLSVIRKRIQQKTKSPNSPKEISIPFTCPHTNSVLYYEERLAQLEDKLKIYESTGDAKDILLSKRLQKEVDLAYRVKELTEKVATLEIRNKKLEEEKCEFEEAENDVRYQLQRLEIRLQELIDKNTELELEIERKNIKMYGGGGGGGNGNGGGKNKTKQSLENLISKYEQRNFELEEREIEAKQRLSMIEAAMPAIVAWNVYHLMNNGKLIEIKADDKMSKNSIGYKKNGDKNTTGGAGAAGIGIEEEEDAVVKKLEQLLNDQKKLRENYEKVETFAADREKILLNKIDELELKAAKDRETLEDMTNTLKALKDVEKTDSTTLSSSSSSSPSYRSNNQIINPEEMDLFKELKGMIANEIQLRAELERYEKKEQAYMESLEKADEIWANMEADYKKRLSDADMVNENLQKRVKQLEETQKELEKALHESRTLKNDEEKEEETNEKKTKQSEEEEMINNNNNNKHLYENDNLKFLEFQKNLDKKFEEQKKFLEMENISLKEELKILKSDFMREDLKYVTLQKELEAAKKEAILEKELAENMAKTMQERKDNFTAIEKNLQNQISDLTNKLTVKGKELSNLEVTVSELKEEVETLEGKVAELLLLTQSTTTSNLDEVVPNVSLSFLNETTKRYDKLLEDGQPMMMRKNEMVVEPLTEKFLVKLEKNFPKVEILLPNNPYLKPVVFPASYLLRQDLKYLRPTPSSVKKLFVKNSKFPSRIISLWRNHVDDNNNNRNNNNKYANEDSDGDKELAELQKIALEIQKEQMSLEILYDKKNNDYNNNNINNKKNNNNNNNNNSKVKEMNVEIENGNVENVEKTVKSIMNNNNNNNNHPSVTKKKNNNGNSSSVLSSSSTSLVSLTTSSFSNKNIVEVFNPMAGKTMKTQNFKPTEDFVSNLQIALDNLKNKYRAKTVMLKPLLNYLKEGGDNFKREDIFDVVSFQIEGIKYDDSNNSSSFVPVVKTLRKVDRDGIFIEWDITDQPNNVTGYEIFVNGNFNHLVRSSTRNKALLHSLNLNEKNIIQIFPIMDHQRSNKCSQIIYAGDRTIVDS</sequence>
<dbReference type="CTD" id="8239268"/>
<reference evidence="4" key="1">
    <citation type="submission" date="2007-04" db="EMBL/GenBank/DDBJ databases">
        <title>Annotation of Pediculus humanus corporis strain USDA.</title>
        <authorList>
            <person name="Kirkness E."/>
            <person name="Hannick L."/>
            <person name="Hass B."/>
            <person name="Bruggner R."/>
            <person name="Lawson D."/>
            <person name="Bidwell S."/>
            <person name="Joardar V."/>
            <person name="Caler E."/>
            <person name="Walenz B."/>
            <person name="Inman J."/>
            <person name="Schobel S."/>
            <person name="Galinsky K."/>
            <person name="Amedeo P."/>
            <person name="Strausberg R."/>
        </authorList>
    </citation>
    <scope>NUCLEOTIDE SEQUENCE</scope>
    <source>
        <strain evidence="4">USDA</strain>
    </source>
</reference>
<feature type="compositionally biased region" description="Gly residues" evidence="2">
    <location>
        <begin position="312"/>
        <end position="322"/>
    </location>
</feature>
<proteinExistence type="predicted"/>
<accession>E0VNG7</accession>
<dbReference type="InParanoid" id="E0VNG7"/>
<gene>
    <name evidence="5" type="primary">8239268</name>
    <name evidence="4" type="ORF">Phum_PHUM334280</name>
</gene>
<feature type="region of interest" description="Disordered" evidence="2">
    <location>
        <begin position="1165"/>
        <end position="1184"/>
    </location>
</feature>
<feature type="region of interest" description="Disordered" evidence="2">
    <location>
        <begin position="1113"/>
        <end position="1133"/>
    </location>
</feature>
<feature type="region of interest" description="Disordered" evidence="2">
    <location>
        <begin position="705"/>
        <end position="726"/>
    </location>
</feature>
<dbReference type="KEGG" id="phu:Phum_PHUM334280"/>
<dbReference type="Proteomes" id="UP000009046">
    <property type="component" value="Unassembled WGS sequence"/>
</dbReference>
<feature type="compositionally biased region" description="Polar residues" evidence="2">
    <location>
        <begin position="61"/>
        <end position="73"/>
    </location>
</feature>
<feature type="coiled-coil region" evidence="1">
    <location>
        <begin position="1"/>
        <end position="52"/>
    </location>
</feature>
<dbReference type="EMBL" id="AAZO01003888">
    <property type="status" value="NOT_ANNOTATED_CDS"/>
    <property type="molecule type" value="Genomic_DNA"/>
</dbReference>
<evidence type="ECO:0000256" key="1">
    <source>
        <dbReference type="SAM" id="Coils"/>
    </source>
</evidence>
<dbReference type="PANTHER" id="PTHR20916:SF18">
    <property type="entry name" value="IPT_TIG DOMAIN-CONTAINING PROTEIN"/>
    <property type="match status" value="1"/>
</dbReference>
<evidence type="ECO:0000259" key="3">
    <source>
        <dbReference type="Pfam" id="PF16034"/>
    </source>
</evidence>
<feature type="region of interest" description="Disordered" evidence="2">
    <location>
        <begin position="811"/>
        <end position="852"/>
    </location>
</feature>
<protein>
    <recommendedName>
        <fullName evidence="3">Janus kinase and microtubule-interacting protein C-terminal domain-containing protein</fullName>
    </recommendedName>
</protein>
<feature type="domain" description="Janus kinase and microtubule-interacting protein C-terminal" evidence="3">
    <location>
        <begin position="20"/>
        <end position="205"/>
    </location>
</feature>
<dbReference type="Pfam" id="PF16034">
    <property type="entry name" value="JAKMIP_CC3"/>
    <property type="match status" value="1"/>
</dbReference>
<dbReference type="EnsemblMetazoa" id="PHUM334280-RA">
    <property type="protein sequence ID" value="PHUM334280-PA"/>
    <property type="gene ID" value="PHUM334280"/>
</dbReference>
<evidence type="ECO:0000256" key="2">
    <source>
        <dbReference type="SAM" id="MobiDB-lite"/>
    </source>
</evidence>
<feature type="region of interest" description="Disordered" evidence="2">
    <location>
        <begin position="301"/>
        <end position="322"/>
    </location>
</feature>
<feature type="compositionally biased region" description="Low complexity" evidence="2">
    <location>
        <begin position="709"/>
        <end position="724"/>
    </location>
</feature>
<feature type="coiled-coil region" evidence="1">
    <location>
        <begin position="638"/>
        <end position="704"/>
    </location>
</feature>
<dbReference type="EMBL" id="DS235339">
    <property type="protein sequence ID" value="EEB14923.1"/>
    <property type="molecule type" value="Genomic_DNA"/>
</dbReference>
<feature type="coiled-coil region" evidence="1">
    <location>
        <begin position="423"/>
        <end position="574"/>
    </location>
</feature>
<feature type="compositionally biased region" description="Low complexity" evidence="2">
    <location>
        <begin position="1227"/>
        <end position="1237"/>
    </location>
</feature>
<reference evidence="5" key="3">
    <citation type="submission" date="2020-05" db="UniProtKB">
        <authorList>
            <consortium name="EnsemblMetazoa"/>
        </authorList>
    </citation>
    <scope>IDENTIFICATION</scope>
    <source>
        <strain evidence="5">USDA</strain>
    </source>
</reference>
<feature type="region of interest" description="Disordered" evidence="2">
    <location>
        <begin position="1208"/>
        <end position="1237"/>
    </location>
</feature>
<dbReference type="GeneID" id="8239268"/>
<dbReference type="InterPro" id="IPR031994">
    <property type="entry name" value="JAKMIP_C"/>
</dbReference>
<dbReference type="eggNOG" id="ENOG502S2S1">
    <property type="taxonomic scope" value="Eukaryota"/>
</dbReference>
<dbReference type="PANTHER" id="PTHR20916">
    <property type="entry name" value="CYSTEINE AND GLYCINE-RICH PROTEIN 2 BINDING PROTEIN"/>
    <property type="match status" value="1"/>
</dbReference>
<feature type="region of interest" description="Disordered" evidence="2">
    <location>
        <begin position="53"/>
        <end position="80"/>
    </location>
</feature>
<reference evidence="4" key="2">
    <citation type="submission" date="2007-04" db="EMBL/GenBank/DDBJ databases">
        <title>The genome of the human body louse.</title>
        <authorList>
            <consortium name="The Human Body Louse Genome Consortium"/>
            <person name="Kirkness E."/>
            <person name="Walenz B."/>
            <person name="Hass B."/>
            <person name="Bruggner R."/>
            <person name="Strausberg R."/>
        </authorList>
    </citation>
    <scope>NUCLEOTIDE SEQUENCE</scope>
    <source>
        <strain evidence="4">USDA</strain>
    </source>
</reference>
<keyword evidence="6" id="KW-1185">Reference proteome</keyword>
<dbReference type="OMA" id="ERELVLW"/>
<dbReference type="HOGENOM" id="CLU_252330_0_0_1"/>
<evidence type="ECO:0000313" key="4">
    <source>
        <dbReference type="EMBL" id="EEB14923.1"/>
    </source>
</evidence>
<feature type="compositionally biased region" description="Basic and acidic residues" evidence="2">
    <location>
        <begin position="811"/>
        <end position="824"/>
    </location>
</feature>
<evidence type="ECO:0000313" key="5">
    <source>
        <dbReference type="EnsemblMetazoa" id="PHUM334280-PA"/>
    </source>
</evidence>
<feature type="coiled-coil region" evidence="1">
    <location>
        <begin position="102"/>
        <end position="199"/>
    </location>
</feature>
<keyword evidence="1" id="KW-0175">Coiled coil</keyword>
<dbReference type="RefSeq" id="XP_002427661.1">
    <property type="nucleotide sequence ID" value="XM_002427616.1"/>
</dbReference>
<dbReference type="OrthoDB" id="6424487at2759"/>
<name>E0VNG7_PEDHC</name>
<organism>
    <name type="scientific">Pediculus humanus subsp. corporis</name>
    <name type="common">Body louse</name>
    <dbReference type="NCBI Taxonomy" id="121224"/>
    <lineage>
        <taxon>Eukaryota</taxon>
        <taxon>Metazoa</taxon>
        <taxon>Ecdysozoa</taxon>
        <taxon>Arthropoda</taxon>
        <taxon>Hexapoda</taxon>
        <taxon>Insecta</taxon>
        <taxon>Pterygota</taxon>
        <taxon>Neoptera</taxon>
        <taxon>Paraneoptera</taxon>
        <taxon>Psocodea</taxon>
        <taxon>Troctomorpha</taxon>
        <taxon>Phthiraptera</taxon>
        <taxon>Anoplura</taxon>
        <taxon>Pediculidae</taxon>
        <taxon>Pediculus</taxon>
    </lineage>
</organism>